<feature type="region of interest" description="Disordered" evidence="1">
    <location>
        <begin position="30"/>
        <end position="103"/>
    </location>
</feature>
<organism evidence="3 4">
    <name type="scientific">Quercus lobata</name>
    <name type="common">Valley oak</name>
    <dbReference type="NCBI Taxonomy" id="97700"/>
    <lineage>
        <taxon>Eukaryota</taxon>
        <taxon>Viridiplantae</taxon>
        <taxon>Streptophyta</taxon>
        <taxon>Embryophyta</taxon>
        <taxon>Tracheophyta</taxon>
        <taxon>Spermatophyta</taxon>
        <taxon>Magnoliopsida</taxon>
        <taxon>eudicotyledons</taxon>
        <taxon>Gunneridae</taxon>
        <taxon>Pentapetalae</taxon>
        <taxon>rosids</taxon>
        <taxon>fabids</taxon>
        <taxon>Fagales</taxon>
        <taxon>Fagaceae</taxon>
        <taxon>Quercus</taxon>
    </lineage>
</organism>
<proteinExistence type="predicted"/>
<sequence length="131" mass="12065">MARQAAILLLLFAIVGLAVTKVEVLAADAPVPVSGPTSDNGVIAAGPPNDDIGNTGDLSPTSGEGSASSPTGGGGGAVAAPVGGPVSDGVFPPSPGIAEAPGPSASGANALKAFGVAAALAAAGAVGFFSF</sequence>
<evidence type="ECO:0008006" key="5">
    <source>
        <dbReference type="Google" id="ProtNLM"/>
    </source>
</evidence>
<feature type="signal peptide" evidence="2">
    <location>
        <begin position="1"/>
        <end position="20"/>
    </location>
</feature>
<dbReference type="InParanoid" id="A0A7N2LA01"/>
<keyword evidence="2" id="KW-0732">Signal</keyword>
<evidence type="ECO:0000313" key="3">
    <source>
        <dbReference type="EnsemblPlants" id="QL03p056066:mrna:CDS:1"/>
    </source>
</evidence>
<name>A0A7N2LA01_QUELO</name>
<evidence type="ECO:0000256" key="2">
    <source>
        <dbReference type="SAM" id="SignalP"/>
    </source>
</evidence>
<keyword evidence="4" id="KW-1185">Reference proteome</keyword>
<feature type="compositionally biased region" description="Low complexity" evidence="1">
    <location>
        <begin position="59"/>
        <end position="70"/>
    </location>
</feature>
<dbReference type="AlphaFoldDB" id="A0A7N2LA01"/>
<feature type="compositionally biased region" description="Low complexity" evidence="1">
    <location>
        <begin position="78"/>
        <end position="90"/>
    </location>
</feature>
<evidence type="ECO:0000313" key="4">
    <source>
        <dbReference type="Proteomes" id="UP000594261"/>
    </source>
</evidence>
<dbReference type="EnsemblPlants" id="QL03p056066:mrna">
    <property type="protein sequence ID" value="QL03p056066:mrna:CDS:1"/>
    <property type="gene ID" value="QL03p056066"/>
</dbReference>
<dbReference type="EMBL" id="LRBV02000003">
    <property type="status" value="NOT_ANNOTATED_CDS"/>
    <property type="molecule type" value="Genomic_DNA"/>
</dbReference>
<reference evidence="3" key="2">
    <citation type="submission" date="2021-01" db="UniProtKB">
        <authorList>
            <consortium name="EnsemblPlants"/>
        </authorList>
    </citation>
    <scope>IDENTIFICATION</scope>
</reference>
<evidence type="ECO:0000256" key="1">
    <source>
        <dbReference type="SAM" id="MobiDB-lite"/>
    </source>
</evidence>
<protein>
    <recommendedName>
        <fullName evidence="5">Anther-specific protein BCP1</fullName>
    </recommendedName>
</protein>
<dbReference type="Gramene" id="QL03p056066:mrna">
    <property type="protein sequence ID" value="QL03p056066:mrna:CDS:1"/>
    <property type="gene ID" value="QL03p056066"/>
</dbReference>
<dbReference type="Proteomes" id="UP000594261">
    <property type="component" value="Chromosome 3"/>
</dbReference>
<accession>A0A7N2LA01</accession>
<reference evidence="3 4" key="1">
    <citation type="journal article" date="2016" name="G3 (Bethesda)">
        <title>First Draft Assembly and Annotation of the Genome of a California Endemic Oak Quercus lobata Nee (Fagaceae).</title>
        <authorList>
            <person name="Sork V.L."/>
            <person name="Fitz-Gibbon S.T."/>
            <person name="Puiu D."/>
            <person name="Crepeau M."/>
            <person name="Gugger P.F."/>
            <person name="Sherman R."/>
            <person name="Stevens K."/>
            <person name="Langley C.H."/>
            <person name="Pellegrini M."/>
            <person name="Salzberg S.L."/>
        </authorList>
    </citation>
    <scope>NUCLEOTIDE SEQUENCE [LARGE SCALE GENOMIC DNA]</scope>
    <source>
        <strain evidence="3 4">cv. SW786</strain>
    </source>
</reference>
<feature type="chain" id="PRO_5029575371" description="Anther-specific protein BCP1" evidence="2">
    <location>
        <begin position="21"/>
        <end position="131"/>
    </location>
</feature>